<comment type="caution">
    <text evidence="1">The sequence shown here is derived from an EMBL/GenBank/DDBJ whole genome shotgun (WGS) entry which is preliminary data.</text>
</comment>
<gene>
    <name evidence="1" type="ORF">FEK34_15605</name>
</gene>
<protein>
    <submittedName>
        <fullName evidence="1">Uncharacterized protein</fullName>
    </submittedName>
</protein>
<dbReference type="EMBL" id="VBUT01000005">
    <property type="protein sequence ID" value="TLF77722.1"/>
    <property type="molecule type" value="Genomic_DNA"/>
</dbReference>
<dbReference type="AlphaFoldDB" id="A0A5R8NPW0"/>
<proteinExistence type="predicted"/>
<accession>A0A5R8NPW0</accession>
<dbReference type="Proteomes" id="UP000306378">
    <property type="component" value="Unassembled WGS sequence"/>
</dbReference>
<organism evidence="1 2">
    <name type="scientific">Nocardia cyriacigeorgica</name>
    <dbReference type="NCBI Taxonomy" id="135487"/>
    <lineage>
        <taxon>Bacteria</taxon>
        <taxon>Bacillati</taxon>
        <taxon>Actinomycetota</taxon>
        <taxon>Actinomycetes</taxon>
        <taxon>Mycobacteriales</taxon>
        <taxon>Nocardiaceae</taxon>
        <taxon>Nocardia</taxon>
    </lineage>
</organism>
<sequence length="75" mass="8018">MSAPSGAAAGNRTVYIDRALTELRGHGHPVLDVDAAGLSPFIRTDIGIDGHYGFHLPELGGTHRQLRDPDTPDED</sequence>
<evidence type="ECO:0000313" key="2">
    <source>
        <dbReference type="Proteomes" id="UP000306378"/>
    </source>
</evidence>
<name>A0A5R8NPW0_9NOCA</name>
<reference evidence="1 2" key="1">
    <citation type="submission" date="2019-05" db="EMBL/GenBank/DDBJ databases">
        <title>Genomes sequences of two Nocardia cyriacigeorgica environmental isolates, type strains Nocardia asteroides ATCC 19247 and Nocardia cyriacigeorgica DSM 44484.</title>
        <authorList>
            <person name="Vautrin F."/>
            <person name="Bergeron E."/>
            <person name="Dubost A."/>
            <person name="Abrouk D."/>
            <person name="Rodriguez Nava V."/>
            <person name="Pujic P."/>
        </authorList>
    </citation>
    <scope>NUCLEOTIDE SEQUENCE [LARGE SCALE GENOMIC DNA]</scope>
    <source>
        <strain evidence="1 2">EML 446</strain>
    </source>
</reference>
<dbReference type="RefSeq" id="WP_138448544.1">
    <property type="nucleotide sequence ID" value="NZ_JADLPF010000003.1"/>
</dbReference>
<evidence type="ECO:0000313" key="1">
    <source>
        <dbReference type="EMBL" id="TLF77722.1"/>
    </source>
</evidence>